<organism evidence="8 9">
    <name type="scientific">Ridgeia piscesae</name>
    <name type="common">Tubeworm</name>
    <dbReference type="NCBI Taxonomy" id="27915"/>
    <lineage>
        <taxon>Eukaryota</taxon>
        <taxon>Metazoa</taxon>
        <taxon>Spiralia</taxon>
        <taxon>Lophotrochozoa</taxon>
        <taxon>Annelida</taxon>
        <taxon>Polychaeta</taxon>
        <taxon>Sedentaria</taxon>
        <taxon>Canalipalpata</taxon>
        <taxon>Sabellida</taxon>
        <taxon>Siboglinidae</taxon>
        <taxon>Ridgeia</taxon>
    </lineage>
</organism>
<keyword evidence="9" id="KW-1185">Reference proteome</keyword>
<dbReference type="AlphaFoldDB" id="A0AAD9NYN5"/>
<dbReference type="GO" id="GO:0005509">
    <property type="term" value="F:calcium ion binding"/>
    <property type="evidence" value="ECO:0007669"/>
    <property type="project" value="InterPro"/>
</dbReference>
<evidence type="ECO:0000256" key="4">
    <source>
        <dbReference type="ARBA" id="ARBA00022737"/>
    </source>
</evidence>
<name>A0AAD9NYN5_RIDPI</name>
<keyword evidence="3" id="KW-0479">Metal-binding</keyword>
<evidence type="ECO:0000256" key="1">
    <source>
        <dbReference type="ARBA" id="ARBA00006049"/>
    </source>
</evidence>
<protein>
    <recommendedName>
        <fullName evidence="7">EF-hand domain-containing protein</fullName>
    </recommendedName>
</protein>
<gene>
    <name evidence="8" type="ORF">NP493_250g03018</name>
</gene>
<evidence type="ECO:0000256" key="2">
    <source>
        <dbReference type="ARBA" id="ARBA00022707"/>
    </source>
</evidence>
<evidence type="ECO:0000259" key="7">
    <source>
        <dbReference type="PROSITE" id="PS50222"/>
    </source>
</evidence>
<dbReference type="InterPro" id="IPR028846">
    <property type="entry name" value="Recoverin"/>
</dbReference>
<dbReference type="PRINTS" id="PR00450">
    <property type="entry name" value="RECOVERIN"/>
</dbReference>
<dbReference type="InterPro" id="IPR018247">
    <property type="entry name" value="EF_Hand_1_Ca_BS"/>
</dbReference>
<dbReference type="EMBL" id="JAODUO010000250">
    <property type="protein sequence ID" value="KAK2184856.1"/>
    <property type="molecule type" value="Genomic_DNA"/>
</dbReference>
<evidence type="ECO:0000256" key="5">
    <source>
        <dbReference type="ARBA" id="ARBA00022837"/>
    </source>
</evidence>
<dbReference type="Pfam" id="PF13499">
    <property type="entry name" value="EF-hand_7"/>
    <property type="match status" value="1"/>
</dbReference>
<dbReference type="PANTHER" id="PTHR23055:SF178">
    <property type="entry name" value="NEUROCALCIN HOMOLOG"/>
    <property type="match status" value="1"/>
</dbReference>
<dbReference type="Pfam" id="PF13202">
    <property type="entry name" value="EF-hand_5"/>
    <property type="match status" value="1"/>
</dbReference>
<dbReference type="SUPFAM" id="SSF47473">
    <property type="entry name" value="EF-hand"/>
    <property type="match status" value="1"/>
</dbReference>
<feature type="domain" description="EF-hand" evidence="7">
    <location>
        <begin position="99"/>
        <end position="134"/>
    </location>
</feature>
<evidence type="ECO:0000256" key="3">
    <source>
        <dbReference type="ARBA" id="ARBA00022723"/>
    </source>
</evidence>
<comment type="caution">
    <text evidence="8">The sequence shown here is derived from an EMBL/GenBank/DDBJ whole genome shotgun (WGS) entry which is preliminary data.</text>
</comment>
<dbReference type="Gene3D" id="1.10.238.10">
    <property type="entry name" value="EF-hand"/>
    <property type="match status" value="1"/>
</dbReference>
<dbReference type="InterPro" id="IPR002048">
    <property type="entry name" value="EF_hand_dom"/>
</dbReference>
<evidence type="ECO:0000313" key="9">
    <source>
        <dbReference type="Proteomes" id="UP001209878"/>
    </source>
</evidence>
<dbReference type="SMART" id="SM00054">
    <property type="entry name" value="EFh"/>
    <property type="match status" value="3"/>
</dbReference>
<dbReference type="CDD" id="cd00051">
    <property type="entry name" value="EFh"/>
    <property type="match status" value="2"/>
</dbReference>
<keyword evidence="4" id="KW-0677">Repeat</keyword>
<proteinExistence type="inferred from homology"/>
<evidence type="ECO:0000313" key="8">
    <source>
        <dbReference type="EMBL" id="KAK2184856.1"/>
    </source>
</evidence>
<keyword evidence="5" id="KW-0106">Calcium</keyword>
<reference evidence="8" key="1">
    <citation type="journal article" date="2023" name="Mol. Biol. Evol.">
        <title>Third-Generation Sequencing Reveals the Adaptive Role of the Epigenome in Three Deep-Sea Polychaetes.</title>
        <authorList>
            <person name="Perez M."/>
            <person name="Aroh O."/>
            <person name="Sun Y."/>
            <person name="Lan Y."/>
            <person name="Juniper S.K."/>
            <person name="Young C.R."/>
            <person name="Angers B."/>
            <person name="Qian P.Y."/>
        </authorList>
    </citation>
    <scope>NUCLEOTIDE SEQUENCE</scope>
    <source>
        <strain evidence="8">R07B-5</strain>
    </source>
</reference>
<dbReference type="Proteomes" id="UP001209878">
    <property type="component" value="Unassembled WGS sequence"/>
</dbReference>
<dbReference type="InterPro" id="IPR011992">
    <property type="entry name" value="EF-hand-dom_pair"/>
</dbReference>
<evidence type="ECO:0000256" key="6">
    <source>
        <dbReference type="ARBA" id="ARBA00023288"/>
    </source>
</evidence>
<feature type="domain" description="EF-hand" evidence="7">
    <location>
        <begin position="63"/>
        <end position="98"/>
    </location>
</feature>
<comment type="similarity">
    <text evidence="1">Belongs to the recoverin family.</text>
</comment>
<feature type="domain" description="EF-hand" evidence="7">
    <location>
        <begin position="142"/>
        <end position="177"/>
    </location>
</feature>
<dbReference type="PANTHER" id="PTHR23055">
    <property type="entry name" value="CALCIUM BINDING PROTEINS"/>
    <property type="match status" value="1"/>
</dbReference>
<dbReference type="PROSITE" id="PS50222">
    <property type="entry name" value="EF_HAND_2"/>
    <property type="match status" value="3"/>
</dbReference>
<sequence length="186" mass="21077">MDGTAVTLNHDQLNQLSVQTHFTGDEVRGRYNAFLKDFSEGYISQRAFIDTYRKAFPVAQPDDVQRYAYYMFNAYDIDGDGEISFTDYMLTLSVSERGTIDEKLRWAFSMYDINGDGQVSLKEATEILTSIHRLRGRGDRGTAERVARRIFRALDVNGDGLLSEAEFVVGAKDDPAIMDMLQGDSW</sequence>
<keyword evidence="2" id="KW-0519">Myristate</keyword>
<keyword evidence="6" id="KW-0449">Lipoprotein</keyword>
<dbReference type="PROSITE" id="PS00018">
    <property type="entry name" value="EF_HAND_1"/>
    <property type="match status" value="2"/>
</dbReference>
<accession>A0AAD9NYN5</accession>